<evidence type="ECO:0000313" key="2">
    <source>
        <dbReference type="EMBL" id="MDT3402526.1"/>
    </source>
</evidence>
<accession>A0ABU3GRY8</accession>
<comment type="caution">
    <text evidence="2">The sequence shown here is derived from an EMBL/GenBank/DDBJ whole genome shotgun (WGS) entry which is preliminary data.</text>
</comment>
<feature type="transmembrane region" description="Helical" evidence="1">
    <location>
        <begin position="161"/>
        <end position="179"/>
    </location>
</feature>
<keyword evidence="3" id="KW-1185">Reference proteome</keyword>
<feature type="transmembrane region" description="Helical" evidence="1">
    <location>
        <begin position="137"/>
        <end position="154"/>
    </location>
</feature>
<feature type="transmembrane region" description="Helical" evidence="1">
    <location>
        <begin position="82"/>
        <end position="100"/>
    </location>
</feature>
<sequence>MIIYNTTWLNNLELQNQFEDDHNAGLITTDELKALKQTYPVGFYRPGIIWTIGLFIFTFIIASFSSGLISLVLADTHIIETFIWPLILGAFSYFILERFVKHNHYYRSGVDNALIIITAGLLIGGFVWMMFTINPNLEHFGLISLFICLLNIYFTLRFADVVTSIVACMAVLAFIFFGWQDMKLPSAILPFVMMLASAGIYWFCVKLYSDERAKYYQTCLDVAQIVALVALYLSGNYFVVQQLGGELMGAKPGAPVPFGFIFWIWTLLLPIAYIARGVQKKDVILLRTGLLLIVASVFTFRNYYHVLPAETAFTIGGIILLAISIVVIRYLKTPKHGITYADLNRRNLMANLNIESLIVGETFAKTPGAQVAHTRFGGGSAGGGGSSGEF</sequence>
<feature type="transmembrane region" description="Helical" evidence="1">
    <location>
        <begin position="48"/>
        <end position="70"/>
    </location>
</feature>
<keyword evidence="1" id="KW-0472">Membrane</keyword>
<feature type="transmembrane region" description="Helical" evidence="1">
    <location>
        <begin position="254"/>
        <end position="275"/>
    </location>
</feature>
<evidence type="ECO:0000256" key="1">
    <source>
        <dbReference type="SAM" id="Phobius"/>
    </source>
</evidence>
<feature type="transmembrane region" description="Helical" evidence="1">
    <location>
        <begin position="185"/>
        <end position="203"/>
    </location>
</feature>
<keyword evidence="1" id="KW-0812">Transmembrane</keyword>
<gene>
    <name evidence="2" type="ORF">QE417_001598</name>
</gene>
<evidence type="ECO:0000313" key="3">
    <source>
        <dbReference type="Proteomes" id="UP001258315"/>
    </source>
</evidence>
<dbReference type="Proteomes" id="UP001258315">
    <property type="component" value="Unassembled WGS sequence"/>
</dbReference>
<proteinExistence type="predicted"/>
<organism evidence="2 3">
    <name type="scientific">Mucilaginibacter terrae</name>
    <dbReference type="NCBI Taxonomy" id="1955052"/>
    <lineage>
        <taxon>Bacteria</taxon>
        <taxon>Pseudomonadati</taxon>
        <taxon>Bacteroidota</taxon>
        <taxon>Sphingobacteriia</taxon>
        <taxon>Sphingobacteriales</taxon>
        <taxon>Sphingobacteriaceae</taxon>
        <taxon>Mucilaginibacter</taxon>
    </lineage>
</organism>
<feature type="transmembrane region" description="Helical" evidence="1">
    <location>
        <begin position="112"/>
        <end position="131"/>
    </location>
</feature>
<protein>
    <submittedName>
        <fullName evidence="2">Membrane protein</fullName>
    </submittedName>
</protein>
<dbReference type="EMBL" id="JAVLVU010000001">
    <property type="protein sequence ID" value="MDT3402526.1"/>
    <property type="molecule type" value="Genomic_DNA"/>
</dbReference>
<feature type="transmembrane region" description="Helical" evidence="1">
    <location>
        <begin position="312"/>
        <end position="331"/>
    </location>
</feature>
<dbReference type="RefSeq" id="WP_311949089.1">
    <property type="nucleotide sequence ID" value="NZ_JAVLVU010000001.1"/>
</dbReference>
<feature type="transmembrane region" description="Helical" evidence="1">
    <location>
        <begin position="284"/>
        <end position="300"/>
    </location>
</feature>
<reference evidence="3" key="1">
    <citation type="submission" date="2023-07" db="EMBL/GenBank/DDBJ databases">
        <title>Functional and genomic diversity of the sorghum phyllosphere microbiome.</title>
        <authorList>
            <person name="Shade A."/>
        </authorList>
    </citation>
    <scope>NUCLEOTIDE SEQUENCE [LARGE SCALE GENOMIC DNA]</scope>
    <source>
        <strain evidence="3">SORGH_AS_0422</strain>
    </source>
</reference>
<keyword evidence="1" id="KW-1133">Transmembrane helix</keyword>
<name>A0ABU3GRY8_9SPHI</name>